<dbReference type="InterPro" id="IPR036653">
    <property type="entry name" value="CinA-like_C"/>
</dbReference>
<dbReference type="OrthoDB" id="9801454at2"/>
<proteinExistence type="predicted"/>
<reference evidence="2 3" key="1">
    <citation type="submission" date="2018-04" db="EMBL/GenBank/DDBJ databases">
        <title>Genomic Encyclopedia of Type Strains, Phase IV (KMG-IV): sequencing the most valuable type-strain genomes for metagenomic binning, comparative biology and taxonomic classification.</title>
        <authorList>
            <person name="Goeker M."/>
        </authorList>
    </citation>
    <scope>NUCLEOTIDE SEQUENCE [LARGE SCALE GENOMIC DNA]</scope>
    <source>
        <strain evidence="2 3">DSM 104150</strain>
    </source>
</reference>
<gene>
    <name evidence="2" type="ORF">C8D93_10552</name>
</gene>
<evidence type="ECO:0000313" key="2">
    <source>
        <dbReference type="EMBL" id="PXV67696.1"/>
    </source>
</evidence>
<dbReference type="Proteomes" id="UP000248330">
    <property type="component" value="Unassembled WGS sequence"/>
</dbReference>
<dbReference type="Pfam" id="PF02464">
    <property type="entry name" value="CinA"/>
    <property type="match status" value="1"/>
</dbReference>
<name>A0A318EGY2_9GAMM</name>
<comment type="caution">
    <text evidence="2">The sequence shown here is derived from an EMBL/GenBank/DDBJ whole genome shotgun (WGS) entry which is preliminary data.</text>
</comment>
<organism evidence="2 3">
    <name type="scientific">Sinimarinibacterium flocculans</name>
    <dbReference type="NCBI Taxonomy" id="985250"/>
    <lineage>
        <taxon>Bacteria</taxon>
        <taxon>Pseudomonadati</taxon>
        <taxon>Pseudomonadota</taxon>
        <taxon>Gammaproteobacteria</taxon>
        <taxon>Nevskiales</taxon>
        <taxon>Nevskiaceae</taxon>
        <taxon>Sinimarinibacterium</taxon>
    </lineage>
</organism>
<dbReference type="Gene3D" id="3.90.950.20">
    <property type="entry name" value="CinA-like"/>
    <property type="match status" value="1"/>
</dbReference>
<keyword evidence="3" id="KW-1185">Reference proteome</keyword>
<protein>
    <submittedName>
        <fullName evidence="2">Nicotinamide-nucleotide amidase</fullName>
    </submittedName>
</protein>
<accession>A0A318EGY2</accession>
<dbReference type="AlphaFoldDB" id="A0A318EGY2"/>
<dbReference type="EMBL" id="QICN01000005">
    <property type="protein sequence ID" value="PXV67696.1"/>
    <property type="molecule type" value="Genomic_DNA"/>
</dbReference>
<dbReference type="SUPFAM" id="SSF142433">
    <property type="entry name" value="CinA-like"/>
    <property type="match status" value="1"/>
</dbReference>
<dbReference type="RefSeq" id="WP_110265172.1">
    <property type="nucleotide sequence ID" value="NZ_CAKZQT010000001.1"/>
</dbReference>
<dbReference type="NCBIfam" id="TIGR00199">
    <property type="entry name" value="PncC_domain"/>
    <property type="match status" value="1"/>
</dbReference>
<dbReference type="InterPro" id="IPR008136">
    <property type="entry name" value="CinA_C"/>
</dbReference>
<sequence>MIEPRVAEIAENLLARQQWLAVAESCTGGLLAKTLTDLAGSSAWFERGVVTYSNAAKQALLGVPATTIAQHGAVSEATARAMVSGLIDAAGVDWALAITGVAGPGGGTEDKPVGTVWIACAHKGGDCSVRCFRFDGDRASVRLQSARMALDILVDRLRHAG</sequence>
<evidence type="ECO:0000259" key="1">
    <source>
        <dbReference type="Pfam" id="PF02464"/>
    </source>
</evidence>
<evidence type="ECO:0000313" key="3">
    <source>
        <dbReference type="Proteomes" id="UP000248330"/>
    </source>
</evidence>
<feature type="domain" description="CinA C-terminal" evidence="1">
    <location>
        <begin position="7"/>
        <end position="155"/>
    </location>
</feature>